<dbReference type="GO" id="GO:0008233">
    <property type="term" value="F:peptidase activity"/>
    <property type="evidence" value="ECO:0007669"/>
    <property type="project" value="UniProtKB-KW"/>
</dbReference>
<sequence length="185" mass="21091">MFIKDLYKFFIKKNNIMELEQNYRAQDTYTKIVEYFKDDVKNDIVIICIGTNRTDTIDALGPFVGSLLKEDKDFRIPVYGSLVDPIHAKNLTERIREIKNKHLNSTIIAIDACLGCKEDIGKIILKDTYIEAGRGIGKCYAKVGDKCIKCIMAEYGVDVVEYYADLNFISTMAHIIAKGLKEVFK</sequence>
<dbReference type="Pfam" id="PF06866">
    <property type="entry name" value="DUF1256"/>
    <property type="match status" value="1"/>
</dbReference>
<organism evidence="1 2">
    <name type="scientific">Clostridium polyendosporum</name>
    <dbReference type="NCBI Taxonomy" id="69208"/>
    <lineage>
        <taxon>Bacteria</taxon>
        <taxon>Bacillati</taxon>
        <taxon>Bacillota</taxon>
        <taxon>Clostridia</taxon>
        <taxon>Eubacteriales</taxon>
        <taxon>Clostridiaceae</taxon>
        <taxon>Clostridium</taxon>
    </lineage>
</organism>
<dbReference type="InterPro" id="IPR009665">
    <property type="entry name" value="YyaC"/>
</dbReference>
<dbReference type="NCBIfam" id="TIGR02841">
    <property type="entry name" value="spore_YyaC"/>
    <property type="match status" value="1"/>
</dbReference>
<dbReference type="GO" id="GO:0006508">
    <property type="term" value="P:proteolysis"/>
    <property type="evidence" value="ECO:0007669"/>
    <property type="project" value="UniProtKB-KW"/>
</dbReference>
<keyword evidence="1" id="KW-0645">Protease</keyword>
<accession>A0A919S063</accession>
<dbReference type="InterPro" id="IPR023430">
    <property type="entry name" value="Pept_HybD-like_dom_sf"/>
</dbReference>
<dbReference type="AlphaFoldDB" id="A0A919S063"/>
<keyword evidence="2" id="KW-1185">Reference proteome</keyword>
<evidence type="ECO:0000313" key="2">
    <source>
        <dbReference type="Proteomes" id="UP000679179"/>
    </source>
</evidence>
<protein>
    <submittedName>
        <fullName evidence="1">Spore protease YyaC</fullName>
    </submittedName>
</protein>
<keyword evidence="1" id="KW-0378">Hydrolase</keyword>
<dbReference type="EMBL" id="BOPZ01000010">
    <property type="protein sequence ID" value="GIM28843.1"/>
    <property type="molecule type" value="Genomic_DNA"/>
</dbReference>
<name>A0A919S063_9CLOT</name>
<dbReference type="RefSeq" id="WP_212903563.1">
    <property type="nucleotide sequence ID" value="NZ_BOPZ01000010.1"/>
</dbReference>
<gene>
    <name evidence="1" type="ORF">CPJCM30710_15090</name>
</gene>
<dbReference type="Proteomes" id="UP000679179">
    <property type="component" value="Unassembled WGS sequence"/>
</dbReference>
<proteinExistence type="predicted"/>
<comment type="caution">
    <text evidence="1">The sequence shown here is derived from an EMBL/GenBank/DDBJ whole genome shotgun (WGS) entry which is preliminary data.</text>
</comment>
<reference evidence="1" key="1">
    <citation type="submission" date="2021-03" db="EMBL/GenBank/DDBJ databases">
        <title>Taxonomic study of Clostridium polyendosporum from meadow-gley soil under rice.</title>
        <authorList>
            <person name="Kobayashi H."/>
            <person name="Tanizawa Y."/>
            <person name="Yagura M."/>
        </authorList>
    </citation>
    <scope>NUCLEOTIDE SEQUENCE</scope>
    <source>
        <strain evidence="1">JCM 30710</strain>
    </source>
</reference>
<dbReference type="SUPFAM" id="SSF53163">
    <property type="entry name" value="HybD-like"/>
    <property type="match status" value="1"/>
</dbReference>
<evidence type="ECO:0000313" key="1">
    <source>
        <dbReference type="EMBL" id="GIM28843.1"/>
    </source>
</evidence>